<accession>A0ABQ4BLU5</accession>
<dbReference type="Proteomes" id="UP000624709">
    <property type="component" value="Unassembled WGS sequence"/>
</dbReference>
<gene>
    <name evidence="2" type="ORF">Apa02nite_077570</name>
</gene>
<proteinExistence type="predicted"/>
<feature type="transmembrane region" description="Helical" evidence="1">
    <location>
        <begin position="20"/>
        <end position="42"/>
    </location>
</feature>
<organism evidence="2 3">
    <name type="scientific">Actinoplanes palleronii</name>
    <dbReference type="NCBI Taxonomy" id="113570"/>
    <lineage>
        <taxon>Bacteria</taxon>
        <taxon>Bacillati</taxon>
        <taxon>Actinomycetota</taxon>
        <taxon>Actinomycetes</taxon>
        <taxon>Micromonosporales</taxon>
        <taxon>Micromonosporaceae</taxon>
        <taxon>Actinoplanes</taxon>
    </lineage>
</organism>
<evidence type="ECO:0000313" key="3">
    <source>
        <dbReference type="Proteomes" id="UP000624709"/>
    </source>
</evidence>
<keyword evidence="1" id="KW-0812">Transmembrane</keyword>
<feature type="transmembrane region" description="Helical" evidence="1">
    <location>
        <begin position="82"/>
        <end position="101"/>
    </location>
</feature>
<comment type="caution">
    <text evidence="2">The sequence shown here is derived from an EMBL/GenBank/DDBJ whole genome shotgun (WGS) entry which is preliminary data.</text>
</comment>
<evidence type="ECO:0000313" key="2">
    <source>
        <dbReference type="EMBL" id="GIE71649.1"/>
    </source>
</evidence>
<sequence length="114" mass="12237">MQGVCRVPHVEVGVSAGTVIVVIGLLLILAQPGAIPFTYAMAHRPHRRSERRQAIATAGAYLLGCALTLMFVAVFTCGDFPLLAALVLGYVPMWLFALLILRKNGVRSTGPHPE</sequence>
<name>A0ABQ4BLU5_9ACTN</name>
<keyword evidence="1" id="KW-0472">Membrane</keyword>
<protein>
    <submittedName>
        <fullName evidence="2">Uncharacterized protein</fullName>
    </submittedName>
</protein>
<keyword evidence="1" id="KW-1133">Transmembrane helix</keyword>
<feature type="transmembrane region" description="Helical" evidence="1">
    <location>
        <begin position="54"/>
        <end position="76"/>
    </location>
</feature>
<reference evidence="2 3" key="1">
    <citation type="submission" date="2021-01" db="EMBL/GenBank/DDBJ databases">
        <title>Whole genome shotgun sequence of Actinoplanes palleronii NBRC 14916.</title>
        <authorList>
            <person name="Komaki H."/>
            <person name="Tamura T."/>
        </authorList>
    </citation>
    <scope>NUCLEOTIDE SEQUENCE [LARGE SCALE GENOMIC DNA]</scope>
    <source>
        <strain evidence="2 3">NBRC 14916</strain>
    </source>
</reference>
<keyword evidence="3" id="KW-1185">Reference proteome</keyword>
<dbReference type="EMBL" id="BOMS01000130">
    <property type="protein sequence ID" value="GIE71649.1"/>
    <property type="molecule type" value="Genomic_DNA"/>
</dbReference>
<evidence type="ECO:0000256" key="1">
    <source>
        <dbReference type="SAM" id="Phobius"/>
    </source>
</evidence>